<feature type="compositionally biased region" description="Basic and acidic residues" evidence="7">
    <location>
        <begin position="744"/>
        <end position="755"/>
    </location>
</feature>
<feature type="compositionally biased region" description="Low complexity" evidence="7">
    <location>
        <begin position="1308"/>
        <end position="1328"/>
    </location>
</feature>
<dbReference type="GO" id="GO:1990414">
    <property type="term" value="P:replication-born double-strand break repair via sister chromatid exchange"/>
    <property type="evidence" value="ECO:0007669"/>
    <property type="project" value="TreeGrafter"/>
</dbReference>
<gene>
    <name evidence="9" type="ORF">Agub_g13318</name>
</gene>
<dbReference type="GO" id="GO:0140588">
    <property type="term" value="P:chromatin looping"/>
    <property type="evidence" value="ECO:0007669"/>
    <property type="project" value="InterPro"/>
</dbReference>
<evidence type="ECO:0000256" key="7">
    <source>
        <dbReference type="SAM" id="MobiDB-lite"/>
    </source>
</evidence>
<dbReference type="GO" id="GO:0071169">
    <property type="term" value="P:establishment of protein localization to chromatin"/>
    <property type="evidence" value="ECO:0007669"/>
    <property type="project" value="TreeGrafter"/>
</dbReference>
<feature type="compositionally biased region" description="Gly residues" evidence="7">
    <location>
        <begin position="1233"/>
        <end position="1245"/>
    </location>
</feature>
<evidence type="ECO:0000256" key="3">
    <source>
        <dbReference type="ARBA" id="ARBA00022737"/>
    </source>
</evidence>
<feature type="region of interest" description="Disordered" evidence="7">
    <location>
        <begin position="1136"/>
        <end position="1156"/>
    </location>
</feature>
<dbReference type="InterPro" id="IPR033031">
    <property type="entry name" value="Scc2/Nipped-B"/>
</dbReference>
<feature type="compositionally biased region" description="Low complexity" evidence="7">
    <location>
        <begin position="1005"/>
        <end position="1028"/>
    </location>
</feature>
<comment type="subcellular location">
    <subcellularLocation>
        <location evidence="1 6">Nucleus</location>
    </subcellularLocation>
</comment>
<dbReference type="InterPro" id="IPR026003">
    <property type="entry name" value="Cohesin_HEAT"/>
</dbReference>
<dbReference type="Pfam" id="PF12765">
    <property type="entry name" value="Cohesin_HEAT"/>
    <property type="match status" value="1"/>
</dbReference>
<evidence type="ECO:0000313" key="10">
    <source>
        <dbReference type="Proteomes" id="UP001054857"/>
    </source>
</evidence>
<feature type="domain" description="Sister chromatid cohesion C-terminal" evidence="8">
    <location>
        <begin position="818"/>
        <end position="986"/>
    </location>
</feature>
<dbReference type="EMBL" id="BMAR01000043">
    <property type="protein sequence ID" value="GFR50992.1"/>
    <property type="molecule type" value="Genomic_DNA"/>
</dbReference>
<evidence type="ECO:0000256" key="1">
    <source>
        <dbReference type="ARBA" id="ARBA00004123"/>
    </source>
</evidence>
<feature type="region of interest" description="Disordered" evidence="7">
    <location>
        <begin position="1005"/>
        <end position="1047"/>
    </location>
</feature>
<comment type="caution">
    <text evidence="9">The sequence shown here is derived from an EMBL/GenBank/DDBJ whole genome shotgun (WGS) entry which is preliminary data.</text>
</comment>
<dbReference type="GO" id="GO:0034087">
    <property type="term" value="P:establishment of mitotic sister chromatid cohesion"/>
    <property type="evidence" value="ECO:0007669"/>
    <property type="project" value="TreeGrafter"/>
</dbReference>
<evidence type="ECO:0000256" key="2">
    <source>
        <dbReference type="ARBA" id="ARBA00009252"/>
    </source>
</evidence>
<evidence type="ECO:0000256" key="5">
    <source>
        <dbReference type="ARBA" id="ARBA00023306"/>
    </source>
</evidence>
<feature type="region of interest" description="Disordered" evidence="7">
    <location>
        <begin position="419"/>
        <end position="444"/>
    </location>
</feature>
<keyword evidence="5 6" id="KW-0131">Cell cycle</keyword>
<proteinExistence type="inferred from homology"/>
<dbReference type="SUPFAM" id="SSF48371">
    <property type="entry name" value="ARM repeat"/>
    <property type="match status" value="1"/>
</dbReference>
<organism evidence="9 10">
    <name type="scientific">Astrephomene gubernaculifera</name>
    <dbReference type="NCBI Taxonomy" id="47775"/>
    <lineage>
        <taxon>Eukaryota</taxon>
        <taxon>Viridiplantae</taxon>
        <taxon>Chlorophyta</taxon>
        <taxon>core chlorophytes</taxon>
        <taxon>Chlorophyceae</taxon>
        <taxon>CS clade</taxon>
        <taxon>Chlamydomonadales</taxon>
        <taxon>Astrephomenaceae</taxon>
        <taxon>Astrephomene</taxon>
    </lineage>
</organism>
<feature type="compositionally biased region" description="Gly residues" evidence="7">
    <location>
        <begin position="1296"/>
        <end position="1307"/>
    </location>
</feature>
<name>A0AAD3HS92_9CHLO</name>
<accession>A0AAD3HS92</accession>
<dbReference type="InterPro" id="IPR011989">
    <property type="entry name" value="ARM-like"/>
</dbReference>
<feature type="compositionally biased region" description="Basic residues" evidence="7">
    <location>
        <begin position="1372"/>
        <end position="1382"/>
    </location>
</feature>
<evidence type="ECO:0000313" key="9">
    <source>
        <dbReference type="EMBL" id="GFR50992.1"/>
    </source>
</evidence>
<dbReference type="Proteomes" id="UP001054857">
    <property type="component" value="Unassembled WGS sequence"/>
</dbReference>
<evidence type="ECO:0000256" key="6">
    <source>
        <dbReference type="RuleBase" id="RU364107"/>
    </source>
</evidence>
<dbReference type="InterPro" id="IPR024986">
    <property type="entry name" value="Nipped-B_C"/>
</dbReference>
<dbReference type="InterPro" id="IPR016024">
    <property type="entry name" value="ARM-type_fold"/>
</dbReference>
<protein>
    <recommendedName>
        <fullName evidence="6">Sister chromatid cohesion protein</fullName>
    </recommendedName>
</protein>
<dbReference type="GO" id="GO:0010468">
    <property type="term" value="P:regulation of gene expression"/>
    <property type="evidence" value="ECO:0007669"/>
    <property type="project" value="InterPro"/>
</dbReference>
<feature type="non-terminal residue" evidence="9">
    <location>
        <position position="1"/>
    </location>
</feature>
<sequence>GVAALVQAAIAASSSGDESAAAASRASQADKSEVVQQLLLEHLATWGPAAAGGGAGSGSAGAAGAAGSSALGGGGGGGGPSSGTATTSVSGSARQLIACCMLAARVKAVEQGRGRALEDVEAAEEVVAYRQVYERKRSCLGASTSGLPPVSRESALLLSRWLVVDSVLGRSRGTLLSWLAEAGGGGRGGRQDAAAHAAAVRAKAIKLLGGAIEADVGVLGMSEVQEGIKGALGDDSVLVREAAVDLIGKHISRHAGLASQYYDVLVRASEDAGLTVRKRGIRLLWECCVRCPDFSRRGDALMRIVQRATDQEETMRALVTKICSEIWFLPKFQIEDEVSHEVSQVTRGPQQRAAQLGEVVAALYGRSSGAAVPFHAGLPIIVTIRGIVGEDGKPEYDAVRSGAREVADALLARALELQGEQEQAGPEQGGGQGQQAGTQGLQGTQGQQAPAAELFQCLLALHALCVADVRLLHRASDPQRVVRCLAPYVKSLPPKDPRDPASRPRAEQLVVVLALLGGCMPPLRHLEEGLAGELGEDLREAIMRVAQVQVVSVAVQCLCTLAALKPQHRAAVREQAALYQRHLRRGLDLKRAAAGAGEQLSGSLDQRLRQFPRFLYALGLLCRHGADILDETVEGSDHPSCSAALDLVLGVYGAMDDVRGVRENALQALGHILISRPQLAVAVPGVRPLLEGALGRSAPAPLKSRCLASLTELLRVEGEALVGRQEAARREAAAAQQASTLPEAEARQLARRNGEGDTSVSSSIVQYLWERILDLATDITPPPQPTQSGTGSGAHTPPPTPGGMGGGGATPTAHGAVVRRRALDLIELVIRDGIVVPWSALPALCALATDPEPDTAARALRCVVGLAGAHTAFVAGQVPAGLERAYGFHRALAAVGRPGRPPEMESCKPLVEGLVGVWSGAFQPDRTLKAKFLTALLKPLDEGCCLASGAAAKSDPHLLAFMSYLVAELPYRKMDELLAVLVRLNDILRSRAEAVLGRFQELRQQAQGQQQQGGKEPAASAPANGAPAAAPPASPLPSRGPCSSASASSAVHAPNGLIATVKAAIAVSLLLLLKKYLHTAYDLSPDRAAKYDPSGPQRKVEEKLNAVRTPRLSLRFNSSKLGLDVPARLAVLYGGGHHNHQQPNAPGSVRSARTATAAAAAQGLSSSVMTGGGSTAGTAAAAATAASAAATAAAAAAVPLSAMLSEPGVEGVYRVLKSLMLQDATDFRQATAGAGGPADTAGGGAPPAPSSPGGVEEAAEALDLVADMATAGGAAAGAGAGTGSKKPPLAARGRGRGAGRGSRGGRSSGTTAAATTGARGRGRAAAPAGSGGEARSGTAGKRGRKRKARGYDSDEEEEEDDGSEDEGVYKPKPTRRRLDKTL</sequence>
<feature type="region of interest" description="Disordered" evidence="7">
    <location>
        <begin position="1274"/>
        <end position="1382"/>
    </location>
</feature>
<reference evidence="9 10" key="1">
    <citation type="journal article" date="2021" name="Sci. Rep.">
        <title>Genome sequencing of the multicellular alga Astrephomene provides insights into convergent evolution of germ-soma differentiation.</title>
        <authorList>
            <person name="Yamashita S."/>
            <person name="Yamamoto K."/>
            <person name="Matsuzaki R."/>
            <person name="Suzuki S."/>
            <person name="Yamaguchi H."/>
            <person name="Hirooka S."/>
            <person name="Minakuchi Y."/>
            <person name="Miyagishima S."/>
            <person name="Kawachi M."/>
            <person name="Toyoda A."/>
            <person name="Nozaki H."/>
        </authorList>
    </citation>
    <scope>NUCLEOTIDE SEQUENCE [LARGE SCALE GENOMIC DNA]</scope>
    <source>
        <strain evidence="9 10">NIES-4017</strain>
    </source>
</reference>
<dbReference type="PANTHER" id="PTHR21704">
    <property type="entry name" value="NIPPED-B-LIKE PROTEIN DELANGIN SCC2-RELATED"/>
    <property type="match status" value="1"/>
</dbReference>
<evidence type="ECO:0000256" key="4">
    <source>
        <dbReference type="ARBA" id="ARBA00023242"/>
    </source>
</evidence>
<dbReference type="GO" id="GO:0090694">
    <property type="term" value="C:Scc2-Scc4 cohesin loading complex"/>
    <property type="evidence" value="ECO:0007669"/>
    <property type="project" value="TreeGrafter"/>
</dbReference>
<dbReference type="PANTHER" id="PTHR21704:SF18">
    <property type="entry name" value="NIPPED-B-LIKE PROTEIN"/>
    <property type="match status" value="1"/>
</dbReference>
<keyword evidence="3 6" id="KW-0677">Repeat</keyword>
<feature type="compositionally biased region" description="Low complexity" evidence="7">
    <location>
        <begin position="786"/>
        <end position="795"/>
    </location>
</feature>
<dbReference type="Pfam" id="PF12830">
    <property type="entry name" value="Nipped-B_C"/>
    <property type="match status" value="1"/>
</dbReference>
<dbReference type="Gene3D" id="1.25.10.10">
    <property type="entry name" value="Leucine-rich Repeat Variant"/>
    <property type="match status" value="1"/>
</dbReference>
<feature type="region of interest" description="Disordered" evidence="7">
    <location>
        <begin position="1230"/>
        <end position="1256"/>
    </location>
</feature>
<feature type="region of interest" description="Disordered" evidence="7">
    <location>
        <begin position="778"/>
        <end position="813"/>
    </location>
</feature>
<dbReference type="GO" id="GO:0061775">
    <property type="term" value="F:cohesin loader activity"/>
    <property type="evidence" value="ECO:0007669"/>
    <property type="project" value="InterPro"/>
</dbReference>
<feature type="compositionally biased region" description="Low complexity" evidence="7">
    <location>
        <begin position="435"/>
        <end position="444"/>
    </location>
</feature>
<dbReference type="GO" id="GO:0003682">
    <property type="term" value="F:chromatin binding"/>
    <property type="evidence" value="ECO:0007669"/>
    <property type="project" value="TreeGrafter"/>
</dbReference>
<keyword evidence="10" id="KW-1185">Reference proteome</keyword>
<keyword evidence="4 6" id="KW-0539">Nucleus</keyword>
<feature type="region of interest" description="Disordered" evidence="7">
    <location>
        <begin position="733"/>
        <end position="758"/>
    </location>
</feature>
<feature type="compositionally biased region" description="Acidic residues" evidence="7">
    <location>
        <begin position="1353"/>
        <end position="1366"/>
    </location>
</feature>
<evidence type="ECO:0000259" key="8">
    <source>
        <dbReference type="Pfam" id="PF12830"/>
    </source>
</evidence>
<comment type="similarity">
    <text evidence="2 6">Belongs to the SCC2/Nipped-B family.</text>
</comment>